<gene>
    <name evidence="1" type="ORF">L3Q82_023774</name>
</gene>
<comment type="caution">
    <text evidence="1">The sequence shown here is derived from an EMBL/GenBank/DDBJ whole genome shotgun (WGS) entry which is preliminary data.</text>
</comment>
<evidence type="ECO:0000313" key="2">
    <source>
        <dbReference type="Proteomes" id="UP000831701"/>
    </source>
</evidence>
<evidence type="ECO:0000313" key="1">
    <source>
        <dbReference type="EMBL" id="KAI3371142.1"/>
    </source>
</evidence>
<accession>A0ACB8WSY1</accession>
<dbReference type="Proteomes" id="UP000831701">
    <property type="component" value="Chromosome 6"/>
</dbReference>
<organism evidence="1 2">
    <name type="scientific">Scortum barcoo</name>
    <name type="common">barcoo grunter</name>
    <dbReference type="NCBI Taxonomy" id="214431"/>
    <lineage>
        <taxon>Eukaryota</taxon>
        <taxon>Metazoa</taxon>
        <taxon>Chordata</taxon>
        <taxon>Craniata</taxon>
        <taxon>Vertebrata</taxon>
        <taxon>Euteleostomi</taxon>
        <taxon>Actinopterygii</taxon>
        <taxon>Neopterygii</taxon>
        <taxon>Teleostei</taxon>
        <taxon>Neoteleostei</taxon>
        <taxon>Acanthomorphata</taxon>
        <taxon>Eupercaria</taxon>
        <taxon>Centrarchiformes</taxon>
        <taxon>Terapontoidei</taxon>
        <taxon>Terapontidae</taxon>
        <taxon>Scortum</taxon>
    </lineage>
</organism>
<reference evidence="1" key="1">
    <citation type="submission" date="2022-04" db="EMBL/GenBank/DDBJ databases">
        <title>Jade perch genome.</title>
        <authorList>
            <person name="Chao B."/>
        </authorList>
    </citation>
    <scope>NUCLEOTIDE SEQUENCE</scope>
    <source>
        <strain evidence="1">CB-2022</strain>
    </source>
</reference>
<keyword evidence="2" id="KW-1185">Reference proteome</keyword>
<proteinExistence type="predicted"/>
<sequence>MMPAESFVKQLSSYEIITPLRVNDFGESFPHKLHYRRRRRSLNDDLSGLRVHYRIDAFGERFHLNLSAHSDFIGPSYTVTHLGAEPIAGAEDSRDPGDMRHCFFRGHVNADSAYPAAFSLCTGLIGTFTTQHGEYFLEPLLSAAGEEYDEEHNKPHLVYRHERKKNISNADNTKEPCAASEGSKRPVAFEGRGNMGEELDSLRATVDDQHIYNNSTSAHPASPRRRKRFLSYPRYVELMVTADAKMARHHGRNLEHYILTIMSVVAAVYRDPSVGNLINIMIVKLIVIHNEQEGPAVSFNAATTLHNFCVWQQSQNVQDDSHPSHHDTALLITREDICRAKDKCDTLGLAELGTMCDQYRSCSISEENGISASFTIAHELGHVFNMPHDDNPKCREAGMKHQYHVMAPTLNYDTNPWSWSKCSRKYITEFLDTGYGECLLDEPVGRTYELPTLLPGQIYNANRQCELMFGPGSQICPYMKQCKRLWCTSAEGDHKGCRTQHMPLADGTDCGHGMTGEWVSGQAVTEPRLRPASALTKDLTSVILQSRRREEESEEEYCRHGMCVNKELDLQPVHGEWGPWGPYSVCSRSCGGGTRSTSRDCNKPEPRNGGKFCVGRRMKFRSCNTEPCPRGRKDFREEQCSHFDGKHFNINGLPPTVRWVPKYSGILMKDRCKLFCRVAGTTAYYQLKDRVIDGTPCGTDTYDICVQGLCRQAGCDHVLNSKARNDKCGVCGGDNSSCKTLAGTFNDAQYGYNTVVRIPAGATNIDIKQVSYSGKPEDDNYLALSDSQSNSLLNGNFVVAMFKREITFKGTVIEYSGSDTKVERINCTDRIEEELILQVLCVGNLYNPDVRYSFNIPIEEHREQFVWDPSGSWLECNRICQGERRRKAVCKSVCVCVRAITLRYRTNAVNIYLALLLLLSPATPSVKSGQRLWHVAGKSECSAKCGLGYRSLDVQCMKYSLVKRQSERMEASSCGDAAKPQTREPCHGDCLLKSWQYSTWSQCSKTCGRGSRSRESYCMNNLGRRLVDRECNEYQREVTETCNEQPCPKWTVSEWSECLVTCGKGMRHRQVSCSTGAGEEKLSEHFCDPSSKPSAVGSCELPECASWQVGVWGACAVTCGHGYQMRAVRCVSGDYGDTVDDRECNAAARPRDSQDCEMPACQWASPAQSTPRPDNLAQLLTQWRYGSWTACSVSCGKGKRARYVSCRDAQGGVADESHCAHLPRPPESSACFSPCGQWRAGEWSPCSVTCGAGRITRQVVCSNYHQPVDQSFCDPHEKPATEQECTAAPCSSIYHRQRINDQPYGYPQDPGRHPGHNSWNVPSADNQWRTGPWGACSSTCAGGFQRRVVVCQDADGRSNSYCDERVKPAESKSCDSGPCPLWNYGIWGECTQTCGGGRRTRLVVCQRPNGQRLNDYNCDVLDKPPDMEQCNLQPCPGSASWHRRPWKPCSVSCGRGTKQREIACVYQNQTKTEEEHCGHLPRPRTQKACRAQGCPSWKANRWRECSVTCGVGVQNRDVYCRLKGTGRVRQDLCDARQRPAIVRPCQTAECTHFTWVAGEWEECNATCGEGTRGRKVACMGPGMTPVQDDYCEPSSQPPPHQPCKGTPCHYMWITGEWSQCSASCGMGYQQRIVSCSVVPSSQALRSYVAAQSSSTSTHCPEPHPPGTRQCLLRDCPHTTYWKVGPWSKCSQTCGAGVMERRVECVTSKGQPSKHCRPSERPESQASCQERECQLFTSCREVQMRQGVRIDGEYYLKVKSRILQIYCAEMQTDFPKEYVTLRSGQTDNYSEVYGHRLLNPFECPYNGSRRQDCDCRNDYSAAGYTIFHKVRLDLSSLRIMSANRPPVFPDSSRSTCALCYSRGLLQCSQVSTGWTEQESMVAVVVSVGSAFPRFTTAYSFKFTEGLDGGKASHNHLLGYFHDPLQGLKQLQPNCD</sequence>
<protein>
    <submittedName>
        <fullName evidence="1">Uncharacterized protein</fullName>
    </submittedName>
</protein>
<dbReference type="EMBL" id="CM041536">
    <property type="protein sequence ID" value="KAI3371142.1"/>
    <property type="molecule type" value="Genomic_DNA"/>
</dbReference>
<name>A0ACB8WSY1_9TELE</name>